<organism evidence="2 3">
    <name type="scientific">Marasmiellus scandens</name>
    <dbReference type="NCBI Taxonomy" id="2682957"/>
    <lineage>
        <taxon>Eukaryota</taxon>
        <taxon>Fungi</taxon>
        <taxon>Dikarya</taxon>
        <taxon>Basidiomycota</taxon>
        <taxon>Agaricomycotina</taxon>
        <taxon>Agaricomycetes</taxon>
        <taxon>Agaricomycetidae</taxon>
        <taxon>Agaricales</taxon>
        <taxon>Marasmiineae</taxon>
        <taxon>Omphalotaceae</taxon>
        <taxon>Marasmiellus</taxon>
    </lineage>
</organism>
<feature type="compositionally biased region" description="Low complexity" evidence="1">
    <location>
        <begin position="320"/>
        <end position="334"/>
    </location>
</feature>
<dbReference type="SUPFAM" id="SSF53335">
    <property type="entry name" value="S-adenosyl-L-methionine-dependent methyltransferases"/>
    <property type="match status" value="1"/>
</dbReference>
<sequence>MSPPQQHSQKHEAKPFLPPTTHLPSIKSILFSSTVPSIDSLHQNLEYLQKIYNPPVRGSKRRTRTAHSISSTTPSSSGLRTDPFERSYALRWLGALIRSANSGVLETHLEGESAQVNGEAIEDLVAHASALLAACSGTSAAGRVQRDFEFDLASSPSDTSRQKIHVTLTDVPLSSISDVGYVNESSKGYFASVGAQTWGGACVLAEEIAAEPARFFPSWLVGHTNATEENRTFRVLELGAGTGLVSLAAGKAAQALLERVSFDGEEAEVEIVATDYFPSVLDNLRENISRNCSSPSSSGGRVKMTTRALDWSTFASTSTTSLSTTASTPSDSAAVPNFSLPSSPTDKLQSLQLAPIPSNDLGSFDLILGADIIYEPLHASWIRNVLFSLLGAEAKFHLVIPLRKGFSLESASIEKVFPFGASTVPATSNVSGAMSAPIDVDVDADTGTHSTSVTESESESAPTETEDSDTDSGVVLLDDKSSRSEGHFSDSSNNNLVILSKETIVCDADSDSRKDDEGEGEVVEYAYYIIGRGVSSQAVLR</sequence>
<dbReference type="InterPro" id="IPR029063">
    <property type="entry name" value="SAM-dependent_MTases_sf"/>
</dbReference>
<feature type="region of interest" description="Disordered" evidence="1">
    <location>
        <begin position="440"/>
        <end position="475"/>
    </location>
</feature>
<dbReference type="EMBL" id="JBANRG010000013">
    <property type="protein sequence ID" value="KAK7461478.1"/>
    <property type="molecule type" value="Genomic_DNA"/>
</dbReference>
<accession>A0ABR1JJU7</accession>
<gene>
    <name evidence="2" type="ORF">VKT23_008655</name>
</gene>
<evidence type="ECO:0000313" key="3">
    <source>
        <dbReference type="Proteomes" id="UP001498398"/>
    </source>
</evidence>
<proteinExistence type="predicted"/>
<keyword evidence="3" id="KW-1185">Reference proteome</keyword>
<evidence type="ECO:0000313" key="2">
    <source>
        <dbReference type="EMBL" id="KAK7461478.1"/>
    </source>
</evidence>
<dbReference type="Pfam" id="PF10294">
    <property type="entry name" value="Methyltransf_16"/>
    <property type="match status" value="1"/>
</dbReference>
<name>A0ABR1JJU7_9AGAR</name>
<dbReference type="InterPro" id="IPR019410">
    <property type="entry name" value="Methyltransf_16"/>
</dbReference>
<dbReference type="PANTHER" id="PTHR14614">
    <property type="entry name" value="HEPATOCELLULAR CARCINOMA-ASSOCIATED ANTIGEN"/>
    <property type="match status" value="1"/>
</dbReference>
<protein>
    <recommendedName>
        <fullName evidence="4">S-adenosylmethionine-dependent methyltransferase</fullName>
    </recommendedName>
</protein>
<dbReference type="Proteomes" id="UP001498398">
    <property type="component" value="Unassembled WGS sequence"/>
</dbReference>
<comment type="caution">
    <text evidence="2">The sequence shown here is derived from an EMBL/GenBank/DDBJ whole genome shotgun (WGS) entry which is preliminary data.</text>
</comment>
<feature type="region of interest" description="Disordered" evidence="1">
    <location>
        <begin position="320"/>
        <end position="339"/>
    </location>
</feature>
<reference evidence="2 3" key="1">
    <citation type="submission" date="2024-01" db="EMBL/GenBank/DDBJ databases">
        <title>A draft genome for the cacao thread blight pathogen Marasmiellus scandens.</title>
        <authorList>
            <person name="Baruah I.K."/>
            <person name="Leung J."/>
            <person name="Bukari Y."/>
            <person name="Amoako-Attah I."/>
            <person name="Meinhardt L.W."/>
            <person name="Bailey B.A."/>
            <person name="Cohen S.P."/>
        </authorList>
    </citation>
    <scope>NUCLEOTIDE SEQUENCE [LARGE SCALE GENOMIC DNA]</scope>
    <source>
        <strain evidence="2 3">GH-19</strain>
    </source>
</reference>
<evidence type="ECO:0000256" key="1">
    <source>
        <dbReference type="SAM" id="MobiDB-lite"/>
    </source>
</evidence>
<feature type="compositionally biased region" description="Low complexity" evidence="1">
    <location>
        <begin position="447"/>
        <end position="463"/>
    </location>
</feature>
<feature type="compositionally biased region" description="Low complexity" evidence="1">
    <location>
        <begin position="68"/>
        <end position="77"/>
    </location>
</feature>
<dbReference type="Gene3D" id="3.40.50.150">
    <property type="entry name" value="Vaccinia Virus protein VP39"/>
    <property type="match status" value="1"/>
</dbReference>
<evidence type="ECO:0008006" key="4">
    <source>
        <dbReference type="Google" id="ProtNLM"/>
    </source>
</evidence>
<feature type="region of interest" description="Disordered" evidence="1">
    <location>
        <begin position="56"/>
        <end position="80"/>
    </location>
</feature>